<dbReference type="EMBL" id="AZIL01002098">
    <property type="protein sequence ID" value="EWM22745.1"/>
    <property type="molecule type" value="Genomic_DNA"/>
</dbReference>
<name>W7T6T6_9STRA</name>
<dbReference type="PIRSF" id="PIRSF012318">
    <property type="entry name" value="UCP012318"/>
    <property type="match status" value="1"/>
</dbReference>
<dbReference type="InterPro" id="IPR011197">
    <property type="entry name" value="UCP012318"/>
</dbReference>
<comment type="caution">
    <text evidence="1">The sequence shown here is derived from an EMBL/GenBank/DDBJ whole genome shotgun (WGS) entry which is preliminary data.</text>
</comment>
<dbReference type="OrthoDB" id="426882at2759"/>
<dbReference type="CDD" id="cd00657">
    <property type="entry name" value="Ferritin_like"/>
    <property type="match status" value="1"/>
</dbReference>
<sequence>MPLPPTLASQSSDITPLATSEDSPCFGDIFDAGLKVLNASCPFQKASLTLSGVDAYLEGRLGLPSSLPLSKEEVLARIPVKPARPTHPRAPSLPSSVPAGPPMSGKKKGIVASIHGIAHAESWAIDLMWDLLLRFAYDVQAAEPSFWDDFLRIVREEAEHFLSWTRRLEEGYGIRYGTLPVHDALWECAEASKDDVMARFSLINLLQEARGLDTSEITLQRLLRAGDSVSAETLQKNAKEEEGHVAAGIKWFCYVKDKRLLQGSCESNFHRYVKERYRGRIAPPFNVEARRRAGMCEAWYFPLVTPSKEGGKGGGNESR</sequence>
<dbReference type="InterPro" id="IPR009078">
    <property type="entry name" value="Ferritin-like_SF"/>
</dbReference>
<protein>
    <submittedName>
        <fullName evidence="1">Oxidoreductase transition metal ion binding protein</fullName>
    </submittedName>
</protein>
<evidence type="ECO:0000313" key="2">
    <source>
        <dbReference type="Proteomes" id="UP000019335"/>
    </source>
</evidence>
<dbReference type="PANTHER" id="PTHR42782">
    <property type="entry name" value="SI:CH73-314G15.3"/>
    <property type="match status" value="1"/>
</dbReference>
<reference evidence="1 2" key="1">
    <citation type="journal article" date="2014" name="Mol. Plant">
        <title>Chromosome Scale Genome Assembly and Transcriptome Profiling of Nannochloropsis gaditana in Nitrogen Depletion.</title>
        <authorList>
            <person name="Corteggiani Carpinelli E."/>
            <person name="Telatin A."/>
            <person name="Vitulo N."/>
            <person name="Forcato C."/>
            <person name="D'Angelo M."/>
            <person name="Schiavon R."/>
            <person name="Vezzi A."/>
            <person name="Giacometti G.M."/>
            <person name="Morosinotto T."/>
            <person name="Valle G."/>
        </authorList>
    </citation>
    <scope>NUCLEOTIDE SEQUENCE [LARGE SCALE GENOMIC DNA]</scope>
    <source>
        <strain evidence="1 2">B-31</strain>
    </source>
</reference>
<organism evidence="1 2">
    <name type="scientific">Nannochloropsis gaditana</name>
    <dbReference type="NCBI Taxonomy" id="72520"/>
    <lineage>
        <taxon>Eukaryota</taxon>
        <taxon>Sar</taxon>
        <taxon>Stramenopiles</taxon>
        <taxon>Ochrophyta</taxon>
        <taxon>Eustigmatophyceae</taxon>
        <taxon>Eustigmatales</taxon>
        <taxon>Monodopsidaceae</taxon>
        <taxon>Nannochloropsis</taxon>
    </lineage>
</organism>
<gene>
    <name evidence="1" type="ORF">Naga_100143g7</name>
</gene>
<evidence type="ECO:0000313" key="1">
    <source>
        <dbReference type="EMBL" id="EWM22745.1"/>
    </source>
</evidence>
<dbReference type="AlphaFoldDB" id="W7T6T6"/>
<keyword evidence="2" id="KW-1185">Reference proteome</keyword>
<proteinExistence type="predicted"/>
<dbReference type="SUPFAM" id="SSF47240">
    <property type="entry name" value="Ferritin-like"/>
    <property type="match status" value="1"/>
</dbReference>
<dbReference type="Pfam" id="PF04305">
    <property type="entry name" value="DUF455"/>
    <property type="match status" value="1"/>
</dbReference>
<dbReference type="Proteomes" id="UP000019335">
    <property type="component" value="Unassembled WGS sequence"/>
</dbReference>
<dbReference type="PANTHER" id="PTHR42782:SF2">
    <property type="entry name" value="3-OXOACYL-[ACYL-CARRIER-PROTEIN] SYNTHASE-LIKE PROTEIN"/>
    <property type="match status" value="1"/>
</dbReference>
<dbReference type="InterPro" id="IPR007402">
    <property type="entry name" value="DUF455"/>
</dbReference>
<accession>W7T6T6</accession>